<dbReference type="CDD" id="cd00609">
    <property type="entry name" value="AAT_like"/>
    <property type="match status" value="1"/>
</dbReference>
<comment type="cofactor">
    <cofactor evidence="1 7">
        <name>pyridoxal 5'-phosphate</name>
        <dbReference type="ChEBI" id="CHEBI:597326"/>
    </cofactor>
</comment>
<evidence type="ECO:0000313" key="9">
    <source>
        <dbReference type="EMBL" id="MFD2672909.1"/>
    </source>
</evidence>
<evidence type="ECO:0000256" key="7">
    <source>
        <dbReference type="HAMAP-Rule" id="MF_01023"/>
    </source>
</evidence>
<dbReference type="NCBIfam" id="TIGR01141">
    <property type="entry name" value="hisC"/>
    <property type="match status" value="1"/>
</dbReference>
<sequence>MKPKSNIMHLPVYQPGKPIEEVKKELGLSTVTKLASNENPFGCSPLAKKAMLDEIEQASLYPDGGSVQLRETLAAHLGVDENQLIFGAGSDEVILMLARAFLVSGDETIMADRTFPQYKHNAEIENAVCVEVPLLNGKHDLDAMLEKITSKTKIIWVCNPNNPTGTIVTHREMTAFMAKVPKDILVVLDEAYCEYNDGEEYPDGIQLLKEHVNLLLLRTFSKIYGLASLRIGYGIGHPEVVHTINQVREPFNTTRMAQAAAKAAIQDQAFIETCKQHNRQGIAYLTQEVKRLGLDSFPAYGNFMMIHVNRPAQDVFQALLQKGYIVRSGASLGFPASIRVTIGSQEQNEGFVQALEEILAVIPEAEMAT</sequence>
<comment type="similarity">
    <text evidence="7">Belongs to the class-II pyridoxal-phosphate-dependent aminotransferase family. Histidinol-phosphate aminotransferase subfamily.</text>
</comment>
<dbReference type="InterPro" id="IPR050106">
    <property type="entry name" value="HistidinolP_aminotransfase"/>
</dbReference>
<dbReference type="Pfam" id="PF00155">
    <property type="entry name" value="Aminotran_1_2"/>
    <property type="match status" value="1"/>
</dbReference>
<comment type="caution">
    <text evidence="9">The sequence shown here is derived from an EMBL/GenBank/DDBJ whole genome shotgun (WGS) entry which is preliminary data.</text>
</comment>
<dbReference type="EMBL" id="JBHUMM010000043">
    <property type="protein sequence ID" value="MFD2672909.1"/>
    <property type="molecule type" value="Genomic_DNA"/>
</dbReference>
<dbReference type="Gene3D" id="3.90.1150.10">
    <property type="entry name" value="Aspartate Aminotransferase, domain 1"/>
    <property type="match status" value="1"/>
</dbReference>
<feature type="domain" description="Aminotransferase class I/classII large" evidence="8">
    <location>
        <begin position="30"/>
        <end position="355"/>
    </location>
</feature>
<dbReference type="InterPro" id="IPR015424">
    <property type="entry name" value="PyrdxlP-dep_Trfase"/>
</dbReference>
<dbReference type="InterPro" id="IPR015421">
    <property type="entry name" value="PyrdxlP-dep_Trfase_major"/>
</dbReference>
<dbReference type="SUPFAM" id="SSF53383">
    <property type="entry name" value="PLP-dependent transferases"/>
    <property type="match status" value="1"/>
</dbReference>
<dbReference type="HAMAP" id="MF_01023">
    <property type="entry name" value="HisC_aminotrans_2"/>
    <property type="match status" value="1"/>
</dbReference>
<keyword evidence="4 7" id="KW-0808">Transferase</keyword>
<protein>
    <recommendedName>
        <fullName evidence="7">Histidinol-phosphate aminotransferase</fullName>
        <ecNumber evidence="7">2.6.1.9</ecNumber>
    </recommendedName>
    <alternativeName>
        <fullName evidence="7">Imidazole acetol-phosphate transaminase</fullName>
    </alternativeName>
</protein>
<dbReference type="PANTHER" id="PTHR43643:SF3">
    <property type="entry name" value="HISTIDINOL-PHOSPHATE AMINOTRANSFERASE"/>
    <property type="match status" value="1"/>
</dbReference>
<proteinExistence type="inferred from homology"/>
<keyword evidence="3 7" id="KW-0032">Aminotransferase</keyword>
<reference evidence="10" key="1">
    <citation type="journal article" date="2019" name="Int. J. Syst. Evol. Microbiol.">
        <title>The Global Catalogue of Microorganisms (GCM) 10K type strain sequencing project: providing services to taxonomists for standard genome sequencing and annotation.</title>
        <authorList>
            <consortium name="The Broad Institute Genomics Platform"/>
            <consortium name="The Broad Institute Genome Sequencing Center for Infectious Disease"/>
            <person name="Wu L."/>
            <person name="Ma J."/>
        </authorList>
    </citation>
    <scope>NUCLEOTIDE SEQUENCE [LARGE SCALE GENOMIC DNA]</scope>
    <source>
        <strain evidence="10">KCTC 33676</strain>
    </source>
</reference>
<dbReference type="GO" id="GO:0004400">
    <property type="term" value="F:histidinol-phosphate transaminase activity"/>
    <property type="evidence" value="ECO:0007669"/>
    <property type="project" value="UniProtKB-EC"/>
</dbReference>
<dbReference type="RefSeq" id="WP_379930470.1">
    <property type="nucleotide sequence ID" value="NZ_JBHUMM010000043.1"/>
</dbReference>
<keyword evidence="5 7" id="KW-0663">Pyridoxal phosphate</keyword>
<evidence type="ECO:0000313" key="10">
    <source>
        <dbReference type="Proteomes" id="UP001597497"/>
    </source>
</evidence>
<comment type="subunit">
    <text evidence="2 7">Homodimer.</text>
</comment>
<keyword evidence="7" id="KW-0028">Amino-acid biosynthesis</keyword>
<evidence type="ECO:0000256" key="1">
    <source>
        <dbReference type="ARBA" id="ARBA00001933"/>
    </source>
</evidence>
<evidence type="ECO:0000259" key="8">
    <source>
        <dbReference type="Pfam" id="PF00155"/>
    </source>
</evidence>
<accession>A0ABW5REA6</accession>
<dbReference type="EC" id="2.6.1.9" evidence="7"/>
<keyword evidence="6 7" id="KW-0368">Histidine biosynthesis</keyword>
<dbReference type="PANTHER" id="PTHR43643">
    <property type="entry name" value="HISTIDINOL-PHOSPHATE AMINOTRANSFERASE 2"/>
    <property type="match status" value="1"/>
</dbReference>
<feature type="modified residue" description="N6-(pyridoxal phosphate)lysine" evidence="7">
    <location>
        <position position="222"/>
    </location>
</feature>
<comment type="pathway">
    <text evidence="7">Amino-acid biosynthesis; L-histidine biosynthesis; L-histidine from 5-phospho-alpha-D-ribose 1-diphosphate: step 7/9.</text>
</comment>
<name>A0ABW5REA6_9BACL</name>
<gene>
    <name evidence="7 9" type="primary">hisC</name>
    <name evidence="9" type="ORF">ACFSUC_15170</name>
</gene>
<dbReference type="InterPro" id="IPR015422">
    <property type="entry name" value="PyrdxlP-dep_Trfase_small"/>
</dbReference>
<keyword evidence="10" id="KW-1185">Reference proteome</keyword>
<evidence type="ECO:0000256" key="4">
    <source>
        <dbReference type="ARBA" id="ARBA00022679"/>
    </source>
</evidence>
<dbReference type="InterPro" id="IPR005861">
    <property type="entry name" value="HisP_aminotrans"/>
</dbReference>
<dbReference type="Gene3D" id="3.40.640.10">
    <property type="entry name" value="Type I PLP-dependent aspartate aminotransferase-like (Major domain)"/>
    <property type="match status" value="1"/>
</dbReference>
<evidence type="ECO:0000256" key="2">
    <source>
        <dbReference type="ARBA" id="ARBA00011738"/>
    </source>
</evidence>
<dbReference type="Proteomes" id="UP001597497">
    <property type="component" value="Unassembled WGS sequence"/>
</dbReference>
<dbReference type="InterPro" id="IPR004839">
    <property type="entry name" value="Aminotransferase_I/II_large"/>
</dbReference>
<evidence type="ECO:0000256" key="3">
    <source>
        <dbReference type="ARBA" id="ARBA00022576"/>
    </source>
</evidence>
<evidence type="ECO:0000256" key="5">
    <source>
        <dbReference type="ARBA" id="ARBA00022898"/>
    </source>
</evidence>
<evidence type="ECO:0000256" key="6">
    <source>
        <dbReference type="ARBA" id="ARBA00023102"/>
    </source>
</evidence>
<organism evidence="9 10">
    <name type="scientific">Marinicrinis sediminis</name>
    <dbReference type="NCBI Taxonomy" id="1652465"/>
    <lineage>
        <taxon>Bacteria</taxon>
        <taxon>Bacillati</taxon>
        <taxon>Bacillota</taxon>
        <taxon>Bacilli</taxon>
        <taxon>Bacillales</taxon>
        <taxon>Paenibacillaceae</taxon>
    </lineage>
</organism>
<comment type="catalytic activity">
    <reaction evidence="7">
        <text>L-histidinol phosphate + 2-oxoglutarate = 3-(imidazol-4-yl)-2-oxopropyl phosphate + L-glutamate</text>
        <dbReference type="Rhea" id="RHEA:23744"/>
        <dbReference type="ChEBI" id="CHEBI:16810"/>
        <dbReference type="ChEBI" id="CHEBI:29985"/>
        <dbReference type="ChEBI" id="CHEBI:57766"/>
        <dbReference type="ChEBI" id="CHEBI:57980"/>
        <dbReference type="EC" id="2.6.1.9"/>
    </reaction>
</comment>